<dbReference type="SUPFAM" id="SSF48452">
    <property type="entry name" value="TPR-like"/>
    <property type="match status" value="1"/>
</dbReference>
<dbReference type="InterPro" id="IPR005158">
    <property type="entry name" value="BTAD"/>
</dbReference>
<dbReference type="Pfam" id="PF00931">
    <property type="entry name" value="NB-ARC"/>
    <property type="match status" value="1"/>
</dbReference>
<keyword evidence="3" id="KW-0805">Transcription regulation</keyword>
<dbReference type="SUPFAM" id="SSF46894">
    <property type="entry name" value="C-terminal effector domain of the bipartite response regulators"/>
    <property type="match status" value="1"/>
</dbReference>
<dbReference type="GO" id="GO:0000160">
    <property type="term" value="P:phosphorelay signal transduction system"/>
    <property type="evidence" value="ECO:0007669"/>
    <property type="project" value="UniProtKB-KW"/>
</dbReference>
<dbReference type="InterPro" id="IPR002182">
    <property type="entry name" value="NB-ARC"/>
</dbReference>
<evidence type="ECO:0000256" key="2">
    <source>
        <dbReference type="ARBA" id="ARBA00023012"/>
    </source>
</evidence>
<evidence type="ECO:0000256" key="3">
    <source>
        <dbReference type="ARBA" id="ARBA00023015"/>
    </source>
</evidence>
<dbReference type="Proteomes" id="UP000199207">
    <property type="component" value="Unassembled WGS sequence"/>
</dbReference>
<dbReference type="InterPro" id="IPR036388">
    <property type="entry name" value="WH-like_DNA-bd_sf"/>
</dbReference>
<gene>
    <name evidence="8" type="ORF">SAMN05421773_11836</name>
</gene>
<keyword evidence="4 6" id="KW-0238">DNA-binding</keyword>
<dbReference type="PANTHER" id="PTHR35807:SF1">
    <property type="entry name" value="TRANSCRIPTIONAL REGULATOR REDD"/>
    <property type="match status" value="1"/>
</dbReference>
<organism evidence="8 9">
    <name type="scientific">Streptomyces aidingensis</name>
    <dbReference type="NCBI Taxonomy" id="910347"/>
    <lineage>
        <taxon>Bacteria</taxon>
        <taxon>Bacillati</taxon>
        <taxon>Actinomycetota</taxon>
        <taxon>Actinomycetes</taxon>
        <taxon>Kitasatosporales</taxon>
        <taxon>Streptomycetaceae</taxon>
        <taxon>Streptomyces</taxon>
    </lineage>
</organism>
<dbReference type="PANTHER" id="PTHR35807">
    <property type="entry name" value="TRANSCRIPTIONAL REGULATOR REDD-RELATED"/>
    <property type="match status" value="1"/>
</dbReference>
<reference evidence="8 9" key="1">
    <citation type="submission" date="2016-10" db="EMBL/GenBank/DDBJ databases">
        <authorList>
            <person name="de Groot N.N."/>
        </authorList>
    </citation>
    <scope>NUCLEOTIDE SEQUENCE [LARGE SCALE GENOMIC DNA]</scope>
    <source>
        <strain evidence="8 9">CGMCC 4.5739</strain>
    </source>
</reference>
<dbReference type="Gene3D" id="1.10.10.10">
    <property type="entry name" value="Winged helix-like DNA-binding domain superfamily/Winged helix DNA-binding domain"/>
    <property type="match status" value="1"/>
</dbReference>
<evidence type="ECO:0000256" key="6">
    <source>
        <dbReference type="PROSITE-ProRule" id="PRU01091"/>
    </source>
</evidence>
<dbReference type="Gene3D" id="3.40.50.300">
    <property type="entry name" value="P-loop containing nucleotide triphosphate hydrolases"/>
    <property type="match status" value="1"/>
</dbReference>
<evidence type="ECO:0000256" key="1">
    <source>
        <dbReference type="ARBA" id="ARBA00005820"/>
    </source>
</evidence>
<dbReference type="Pfam" id="PF00486">
    <property type="entry name" value="Trans_reg_C"/>
    <property type="match status" value="1"/>
</dbReference>
<evidence type="ECO:0000256" key="5">
    <source>
        <dbReference type="ARBA" id="ARBA00023163"/>
    </source>
</evidence>
<keyword evidence="5" id="KW-0804">Transcription</keyword>
<evidence type="ECO:0000259" key="7">
    <source>
        <dbReference type="PROSITE" id="PS51755"/>
    </source>
</evidence>
<feature type="domain" description="OmpR/PhoB-type" evidence="7">
    <location>
        <begin position="1"/>
        <end position="92"/>
    </location>
</feature>
<sequence>MEYRILGPLEVRDDQAAVEIGGTRQRTVLALLLLEAGRIVPTDRLVDGLWDEEPPATSRSQIHICISALRRRLSGDRGKFIDTRAPGYRLRVAGGELDLHSFEAHLAAARAAVKDGAPLRAAGELRSALALWSGPALAGIGSRLVRRAAAALDEKRLAAHEECLALELEHGSGAPQDLAGELAALVAAHPLRERPVALLMTALHRAGRQAEALEEYRRARERFTGELGIEPGEELRDLHQRVLTHDPALSRPAGLRPALVRSRGPRRLPADIEDFTGRRSSLARLLDAPEPQDGTAVPTAVISGRAGVGKTALAVHAAHRLAPEFPDGQLFARLSGPGAPARPEAVLGRFLRAYGVSDQDIPDGLEERAETYRDCLADRRVLIVLDDAVSESQVFPLLPGSSRCRVIVTSRRPLTGLPAAVRVGLAPLTESSALELMARIAGGARIGTDRQAALALCEACGHLPLALRLAAARLSTHPHRTAGDLAARLHGDARWTEELLDRTGARHTYAGLSAEARRLFRLLPLIEAADFAPWAGAPLLDTGVAQSEALLDELAEAHLLDIRPHPTGTRYWLPGWIRGFARGLLAAEEPEVSRRKALERLLGALLFLSAEAHRRLGGHHLHLAGNGASRWELPVPLVERLIGDPAGWYRQERSWVLAAVRQATAGGFPEHAWGLAMCTVTLLELPARQEPAVFCPPR</sequence>
<proteinExistence type="inferred from homology"/>
<name>A0A1I1T4C9_9ACTN</name>
<dbReference type="RefSeq" id="WP_093841085.1">
    <property type="nucleotide sequence ID" value="NZ_FOLM01000018.1"/>
</dbReference>
<comment type="similarity">
    <text evidence="1">Belongs to the AfsR/DnrI/RedD regulatory family.</text>
</comment>
<dbReference type="SUPFAM" id="SSF52540">
    <property type="entry name" value="P-loop containing nucleoside triphosphate hydrolases"/>
    <property type="match status" value="1"/>
</dbReference>
<dbReference type="GO" id="GO:0003677">
    <property type="term" value="F:DNA binding"/>
    <property type="evidence" value="ECO:0007669"/>
    <property type="project" value="UniProtKB-UniRule"/>
</dbReference>
<dbReference type="InterPro" id="IPR016032">
    <property type="entry name" value="Sig_transdc_resp-reg_C-effctor"/>
</dbReference>
<dbReference type="InterPro" id="IPR011990">
    <property type="entry name" value="TPR-like_helical_dom_sf"/>
</dbReference>
<dbReference type="Pfam" id="PF03704">
    <property type="entry name" value="BTAD"/>
    <property type="match status" value="1"/>
</dbReference>
<dbReference type="InterPro" id="IPR027417">
    <property type="entry name" value="P-loop_NTPase"/>
</dbReference>
<dbReference type="SMART" id="SM00862">
    <property type="entry name" value="Trans_reg_C"/>
    <property type="match status" value="1"/>
</dbReference>
<evidence type="ECO:0000256" key="4">
    <source>
        <dbReference type="ARBA" id="ARBA00023125"/>
    </source>
</evidence>
<dbReference type="SMART" id="SM01043">
    <property type="entry name" value="BTAD"/>
    <property type="match status" value="1"/>
</dbReference>
<dbReference type="InterPro" id="IPR051677">
    <property type="entry name" value="AfsR-DnrI-RedD_regulator"/>
</dbReference>
<dbReference type="EMBL" id="FOLM01000018">
    <property type="protein sequence ID" value="SFD53469.1"/>
    <property type="molecule type" value="Genomic_DNA"/>
</dbReference>
<dbReference type="OrthoDB" id="581105at2"/>
<evidence type="ECO:0000313" key="8">
    <source>
        <dbReference type="EMBL" id="SFD53469.1"/>
    </source>
</evidence>
<protein>
    <submittedName>
        <fullName evidence="8">DNA-binding transcriptional activator of the SARP family</fullName>
    </submittedName>
</protein>
<dbReference type="PROSITE" id="PS51755">
    <property type="entry name" value="OMPR_PHOB"/>
    <property type="match status" value="1"/>
</dbReference>
<dbReference type="Gene3D" id="1.25.40.10">
    <property type="entry name" value="Tetratricopeptide repeat domain"/>
    <property type="match status" value="1"/>
</dbReference>
<dbReference type="GO" id="GO:0006355">
    <property type="term" value="P:regulation of DNA-templated transcription"/>
    <property type="evidence" value="ECO:0007669"/>
    <property type="project" value="InterPro"/>
</dbReference>
<evidence type="ECO:0000313" key="9">
    <source>
        <dbReference type="Proteomes" id="UP000199207"/>
    </source>
</evidence>
<keyword evidence="2" id="KW-0902">Two-component regulatory system</keyword>
<dbReference type="GO" id="GO:0043531">
    <property type="term" value="F:ADP binding"/>
    <property type="evidence" value="ECO:0007669"/>
    <property type="project" value="InterPro"/>
</dbReference>
<dbReference type="AlphaFoldDB" id="A0A1I1T4C9"/>
<dbReference type="PRINTS" id="PR00364">
    <property type="entry name" value="DISEASERSIST"/>
</dbReference>
<accession>A0A1I1T4C9</accession>
<dbReference type="InterPro" id="IPR001867">
    <property type="entry name" value="OmpR/PhoB-type_DNA-bd"/>
</dbReference>
<dbReference type="STRING" id="910347.SAMN05421773_11836"/>
<feature type="DNA-binding region" description="OmpR/PhoB-type" evidence="6">
    <location>
        <begin position="1"/>
        <end position="92"/>
    </location>
</feature>
<dbReference type="CDD" id="cd15831">
    <property type="entry name" value="BTAD"/>
    <property type="match status" value="1"/>
</dbReference>
<keyword evidence="9" id="KW-1185">Reference proteome</keyword>